<name>A0A9P7UHK9_9PEZI</name>
<dbReference type="Proteomes" id="UP000699042">
    <property type="component" value="Unassembled WGS sequence"/>
</dbReference>
<sequence length="25" mass="2927">MNGPEPLRTEHSQHAHRQCSPRWAT</sequence>
<dbReference type="EMBL" id="JAESDN010000006">
    <property type="protein sequence ID" value="KAG7048895.1"/>
    <property type="molecule type" value="Genomic_DNA"/>
</dbReference>
<protein>
    <submittedName>
        <fullName evidence="2">Uncharacterized protein</fullName>
    </submittedName>
</protein>
<gene>
    <name evidence="2" type="ORF">JMJ77_014523</name>
</gene>
<evidence type="ECO:0000313" key="3">
    <source>
        <dbReference type="Proteomes" id="UP000699042"/>
    </source>
</evidence>
<keyword evidence="3" id="KW-1185">Reference proteome</keyword>
<reference evidence="2" key="1">
    <citation type="submission" date="2021-05" db="EMBL/GenBank/DDBJ databases">
        <title>Comparative genomics of three Colletotrichum scovillei strains and genetic complementation revealed genes involved fungal growth and virulence on chili pepper.</title>
        <authorList>
            <person name="Hsieh D.-K."/>
            <person name="Chuang S.-C."/>
            <person name="Chen C.-Y."/>
            <person name="Chao Y.-T."/>
            <person name="Lu M.-Y.J."/>
            <person name="Lee M.-H."/>
            <person name="Shih M.-C."/>
        </authorList>
    </citation>
    <scope>NUCLEOTIDE SEQUENCE</scope>
    <source>
        <strain evidence="2">Coll-153</strain>
    </source>
</reference>
<proteinExistence type="predicted"/>
<accession>A0A9P7UHK9</accession>
<comment type="caution">
    <text evidence="2">The sequence shown here is derived from an EMBL/GenBank/DDBJ whole genome shotgun (WGS) entry which is preliminary data.</text>
</comment>
<evidence type="ECO:0000256" key="1">
    <source>
        <dbReference type="SAM" id="MobiDB-lite"/>
    </source>
</evidence>
<organism evidence="2 3">
    <name type="scientific">Colletotrichum scovillei</name>
    <dbReference type="NCBI Taxonomy" id="1209932"/>
    <lineage>
        <taxon>Eukaryota</taxon>
        <taxon>Fungi</taxon>
        <taxon>Dikarya</taxon>
        <taxon>Ascomycota</taxon>
        <taxon>Pezizomycotina</taxon>
        <taxon>Sordariomycetes</taxon>
        <taxon>Hypocreomycetidae</taxon>
        <taxon>Glomerellales</taxon>
        <taxon>Glomerellaceae</taxon>
        <taxon>Colletotrichum</taxon>
        <taxon>Colletotrichum acutatum species complex</taxon>
    </lineage>
</organism>
<dbReference type="AlphaFoldDB" id="A0A9P7UHK9"/>
<evidence type="ECO:0000313" key="2">
    <source>
        <dbReference type="EMBL" id="KAG7048895.1"/>
    </source>
</evidence>
<feature type="region of interest" description="Disordered" evidence="1">
    <location>
        <begin position="1"/>
        <end position="25"/>
    </location>
</feature>